<sequence>MYLSRVEIDTKNRQKLKNFTHLGAYHNWVEQGFPDEINHGERRRHLWRLDQLTGKNYLLVLSENEPNKGQLEKYGVLGTATTKSYDQFLDTIKIGDIMRFRLTANPSYTAPRPGQKRGRIYPCVTIARQRQWLIKKAQAAGFKLVWQQPAIDEVDGFVFDVVSRDYPMLHRKTGHGVHLSRVVFEGLLQVQDLTAFKGTLIKGLGREKAFGMGLMTVIATV</sequence>
<dbReference type="SUPFAM" id="SSF117987">
    <property type="entry name" value="CRISPR-associated protein"/>
    <property type="match status" value="2"/>
</dbReference>
<evidence type="ECO:0000313" key="1">
    <source>
        <dbReference type="EMBL" id="KRK34968.1"/>
    </source>
</evidence>
<dbReference type="AlphaFoldDB" id="A0A0R1GLV3"/>
<gene>
    <name evidence="1" type="ORF">FC07_GL000319</name>
</gene>
<dbReference type="CDD" id="cd09727">
    <property type="entry name" value="Cas6_I-E"/>
    <property type="match status" value="1"/>
</dbReference>
<dbReference type="Proteomes" id="UP000051461">
    <property type="component" value="Unassembled WGS sequence"/>
</dbReference>
<dbReference type="RefSeq" id="WP_057904836.1">
    <property type="nucleotide sequence ID" value="NZ_AZDA01000084.1"/>
</dbReference>
<dbReference type="SMART" id="SM01101">
    <property type="entry name" value="CRISPR_assoc"/>
    <property type="match status" value="1"/>
</dbReference>
<proteinExistence type="predicted"/>
<protein>
    <submittedName>
        <fullName evidence="1">CRISPR associated family protein</fullName>
    </submittedName>
</protein>
<keyword evidence="2" id="KW-1185">Reference proteome</keyword>
<dbReference type="STRING" id="1423726.FC07_GL000319"/>
<comment type="caution">
    <text evidence="1">The sequence shown here is derived from an EMBL/GenBank/DDBJ whole genome shotgun (WGS) entry which is preliminary data.</text>
</comment>
<name>A0A0R1GLV3_9LACO</name>
<dbReference type="Gene3D" id="3.30.70.1200">
    <property type="entry name" value="Crispr-associated protein, domain 1"/>
    <property type="match status" value="1"/>
</dbReference>
<dbReference type="InterPro" id="IPR010179">
    <property type="entry name" value="CRISPR-assoc_prot_Cse3"/>
</dbReference>
<dbReference type="PATRIC" id="fig|1423726.3.peg.334"/>
<organism evidence="1 2">
    <name type="scientific">Loigolactobacillus bifermentans DSM 20003</name>
    <dbReference type="NCBI Taxonomy" id="1423726"/>
    <lineage>
        <taxon>Bacteria</taxon>
        <taxon>Bacillati</taxon>
        <taxon>Bacillota</taxon>
        <taxon>Bacilli</taxon>
        <taxon>Lactobacillales</taxon>
        <taxon>Lactobacillaceae</taxon>
        <taxon>Loigolactobacillus</taxon>
    </lineage>
</organism>
<accession>A0A0R1GLV3</accession>
<dbReference type="EMBL" id="AZDA01000084">
    <property type="protein sequence ID" value="KRK34968.1"/>
    <property type="molecule type" value="Genomic_DNA"/>
</dbReference>
<dbReference type="Pfam" id="PF08798">
    <property type="entry name" value="CRISPR_assoc"/>
    <property type="match status" value="1"/>
</dbReference>
<dbReference type="NCBIfam" id="TIGR01907">
    <property type="entry name" value="casE_Cse3"/>
    <property type="match status" value="1"/>
</dbReference>
<dbReference type="OrthoDB" id="9795689at2"/>
<dbReference type="Gene3D" id="3.30.70.1210">
    <property type="entry name" value="Crispr-associated protein, domain 2"/>
    <property type="match status" value="1"/>
</dbReference>
<reference evidence="1 2" key="1">
    <citation type="journal article" date="2015" name="Genome Announc.">
        <title>Expanding the biotechnology potential of lactobacilli through comparative genomics of 213 strains and associated genera.</title>
        <authorList>
            <person name="Sun Z."/>
            <person name="Harris H.M."/>
            <person name="McCann A."/>
            <person name="Guo C."/>
            <person name="Argimon S."/>
            <person name="Zhang W."/>
            <person name="Yang X."/>
            <person name="Jeffery I.B."/>
            <person name="Cooney J.C."/>
            <person name="Kagawa T.F."/>
            <person name="Liu W."/>
            <person name="Song Y."/>
            <person name="Salvetti E."/>
            <person name="Wrobel A."/>
            <person name="Rasinkangas P."/>
            <person name="Parkhill J."/>
            <person name="Rea M.C."/>
            <person name="O'Sullivan O."/>
            <person name="Ritari J."/>
            <person name="Douillard F.P."/>
            <person name="Paul Ross R."/>
            <person name="Yang R."/>
            <person name="Briner A.E."/>
            <person name="Felis G.E."/>
            <person name="de Vos W.M."/>
            <person name="Barrangou R."/>
            <person name="Klaenhammer T.R."/>
            <person name="Caufield P.W."/>
            <person name="Cui Y."/>
            <person name="Zhang H."/>
            <person name="O'Toole P.W."/>
        </authorList>
    </citation>
    <scope>NUCLEOTIDE SEQUENCE [LARGE SCALE GENOMIC DNA]</scope>
    <source>
        <strain evidence="1 2">DSM 20003</strain>
    </source>
</reference>
<evidence type="ECO:0000313" key="2">
    <source>
        <dbReference type="Proteomes" id="UP000051461"/>
    </source>
</evidence>